<dbReference type="Gene3D" id="1.10.3720.10">
    <property type="entry name" value="MetI-like"/>
    <property type="match status" value="1"/>
</dbReference>
<dbReference type="InterPro" id="IPR035906">
    <property type="entry name" value="MetI-like_sf"/>
</dbReference>
<keyword evidence="5" id="KW-0571">Peptide transport</keyword>
<evidence type="ECO:0000256" key="3">
    <source>
        <dbReference type="ARBA" id="ARBA00022475"/>
    </source>
</evidence>
<feature type="transmembrane region" description="Helical" evidence="9">
    <location>
        <begin position="194"/>
        <end position="219"/>
    </location>
</feature>
<dbReference type="GO" id="GO:0055085">
    <property type="term" value="P:transmembrane transport"/>
    <property type="evidence" value="ECO:0007669"/>
    <property type="project" value="InterPro"/>
</dbReference>
<dbReference type="EMBL" id="JACHEU010000009">
    <property type="protein sequence ID" value="MBB6014718.1"/>
    <property type="molecule type" value="Genomic_DNA"/>
</dbReference>
<keyword evidence="2 9" id="KW-0813">Transport</keyword>
<keyword evidence="6" id="KW-0653">Protein transport</keyword>
<dbReference type="Proteomes" id="UP000533306">
    <property type="component" value="Unassembled WGS sequence"/>
</dbReference>
<evidence type="ECO:0000256" key="5">
    <source>
        <dbReference type="ARBA" id="ARBA00022856"/>
    </source>
</evidence>
<dbReference type="CDD" id="cd06261">
    <property type="entry name" value="TM_PBP2"/>
    <property type="match status" value="1"/>
</dbReference>
<keyword evidence="3" id="KW-1003">Cell membrane</keyword>
<comment type="similarity">
    <text evidence="9">Belongs to the binding-protein-dependent transport system permease family.</text>
</comment>
<keyword evidence="7 9" id="KW-1133">Transmembrane helix</keyword>
<evidence type="ECO:0000256" key="9">
    <source>
        <dbReference type="RuleBase" id="RU363032"/>
    </source>
</evidence>
<evidence type="ECO:0000256" key="4">
    <source>
        <dbReference type="ARBA" id="ARBA00022692"/>
    </source>
</evidence>
<sequence length="276" mass="29083">MSVRAPFSLSSRSLIGGVLGTVVLAAAILSIAWTPANPNRLNVARRLSPPGGEYLLGTDEFGRDILSRIMTGAWTSLSLAFLIVCVAIAAGSAIGLMSGFFRGWIDRVVMMLNDALLAFPGILLGLGLVSVIGPQRYGIVVALGVAFTPTTVRVVRGTVLSLRQREYVEASRALGNGPFYTLFRHVLPNALAPIAVLATSMFGWAILLESALSFLGLGVPPPAATWGNMLSAARPYLASAPWLSIIPGACIAMTLLAVNLLGDALRDRLDPRMQGA</sequence>
<gene>
    <name evidence="11" type="ORF">HNR59_004114</name>
</gene>
<dbReference type="AlphaFoldDB" id="A0A7W9VX12"/>
<keyword evidence="8 9" id="KW-0472">Membrane</keyword>
<name>A0A7W9VX12_9HYPH</name>
<dbReference type="GO" id="GO:0015833">
    <property type="term" value="P:peptide transport"/>
    <property type="evidence" value="ECO:0007669"/>
    <property type="project" value="UniProtKB-KW"/>
</dbReference>
<evidence type="ECO:0000313" key="11">
    <source>
        <dbReference type="EMBL" id="MBB6014718.1"/>
    </source>
</evidence>
<evidence type="ECO:0000256" key="1">
    <source>
        <dbReference type="ARBA" id="ARBA00004651"/>
    </source>
</evidence>
<feature type="transmembrane region" description="Helical" evidence="9">
    <location>
        <begin position="108"/>
        <end position="131"/>
    </location>
</feature>
<comment type="subcellular location">
    <subcellularLocation>
        <location evidence="1 9">Cell membrane</location>
        <topology evidence="1 9">Multi-pass membrane protein</topology>
    </subcellularLocation>
</comment>
<keyword evidence="4 9" id="KW-0812">Transmembrane</keyword>
<feature type="transmembrane region" description="Helical" evidence="9">
    <location>
        <begin position="239"/>
        <end position="262"/>
    </location>
</feature>
<evidence type="ECO:0000256" key="8">
    <source>
        <dbReference type="ARBA" id="ARBA00023136"/>
    </source>
</evidence>
<dbReference type="PANTHER" id="PTHR43386:SF1">
    <property type="entry name" value="D,D-DIPEPTIDE TRANSPORT SYSTEM PERMEASE PROTEIN DDPC-RELATED"/>
    <property type="match status" value="1"/>
</dbReference>
<dbReference type="InterPro" id="IPR000515">
    <property type="entry name" value="MetI-like"/>
</dbReference>
<dbReference type="GO" id="GO:0005886">
    <property type="term" value="C:plasma membrane"/>
    <property type="evidence" value="ECO:0007669"/>
    <property type="project" value="UniProtKB-SubCell"/>
</dbReference>
<accession>A0A7W9VX12</accession>
<feature type="domain" description="ABC transmembrane type-1" evidence="10">
    <location>
        <begin position="73"/>
        <end position="262"/>
    </location>
</feature>
<dbReference type="PROSITE" id="PS50928">
    <property type="entry name" value="ABC_TM1"/>
    <property type="match status" value="1"/>
</dbReference>
<evidence type="ECO:0000256" key="2">
    <source>
        <dbReference type="ARBA" id="ARBA00022448"/>
    </source>
</evidence>
<keyword evidence="12" id="KW-1185">Reference proteome</keyword>
<dbReference type="PANTHER" id="PTHR43386">
    <property type="entry name" value="OLIGOPEPTIDE TRANSPORT SYSTEM PERMEASE PROTEIN APPC"/>
    <property type="match status" value="1"/>
</dbReference>
<dbReference type="RefSeq" id="WP_183833103.1">
    <property type="nucleotide sequence ID" value="NZ_JACHEU010000009.1"/>
</dbReference>
<protein>
    <submittedName>
        <fullName evidence="11">Peptide/nickel transport system permease protein</fullName>
    </submittedName>
</protein>
<proteinExistence type="inferred from homology"/>
<evidence type="ECO:0000256" key="7">
    <source>
        <dbReference type="ARBA" id="ARBA00022989"/>
    </source>
</evidence>
<organism evidence="11 12">
    <name type="scientific">Aquamicrobium lusatiense</name>
    <dbReference type="NCBI Taxonomy" id="89772"/>
    <lineage>
        <taxon>Bacteria</taxon>
        <taxon>Pseudomonadati</taxon>
        <taxon>Pseudomonadota</taxon>
        <taxon>Alphaproteobacteria</taxon>
        <taxon>Hyphomicrobiales</taxon>
        <taxon>Phyllobacteriaceae</taxon>
        <taxon>Aquamicrobium</taxon>
    </lineage>
</organism>
<evidence type="ECO:0000259" key="10">
    <source>
        <dbReference type="PROSITE" id="PS50928"/>
    </source>
</evidence>
<evidence type="ECO:0000313" key="12">
    <source>
        <dbReference type="Proteomes" id="UP000533306"/>
    </source>
</evidence>
<dbReference type="GO" id="GO:0015031">
    <property type="term" value="P:protein transport"/>
    <property type="evidence" value="ECO:0007669"/>
    <property type="project" value="UniProtKB-KW"/>
</dbReference>
<comment type="caution">
    <text evidence="11">The sequence shown here is derived from an EMBL/GenBank/DDBJ whole genome shotgun (WGS) entry which is preliminary data.</text>
</comment>
<evidence type="ECO:0000256" key="6">
    <source>
        <dbReference type="ARBA" id="ARBA00022927"/>
    </source>
</evidence>
<feature type="transmembrane region" description="Helical" evidence="9">
    <location>
        <begin position="73"/>
        <end position="96"/>
    </location>
</feature>
<dbReference type="SUPFAM" id="SSF161098">
    <property type="entry name" value="MetI-like"/>
    <property type="match status" value="1"/>
</dbReference>
<dbReference type="InterPro" id="IPR050366">
    <property type="entry name" value="BP-dependent_transpt_permease"/>
</dbReference>
<dbReference type="Pfam" id="PF00528">
    <property type="entry name" value="BPD_transp_1"/>
    <property type="match status" value="1"/>
</dbReference>
<feature type="transmembrane region" description="Helical" evidence="9">
    <location>
        <begin position="12"/>
        <end position="33"/>
    </location>
</feature>
<reference evidence="11 12" key="1">
    <citation type="submission" date="2020-08" db="EMBL/GenBank/DDBJ databases">
        <title>Genomic Encyclopedia of Type Strains, Phase IV (KMG-IV): sequencing the most valuable type-strain genomes for metagenomic binning, comparative biology and taxonomic classification.</title>
        <authorList>
            <person name="Goeker M."/>
        </authorList>
    </citation>
    <scope>NUCLEOTIDE SEQUENCE [LARGE SCALE GENOMIC DNA]</scope>
    <source>
        <strain evidence="11 12">DSM 11099</strain>
    </source>
</reference>